<keyword evidence="10" id="KW-0249">Electron transport</keyword>
<dbReference type="eggNOG" id="KOG4808">
    <property type="taxonomic scope" value="Eukaryota"/>
</dbReference>
<evidence type="ECO:0000256" key="5">
    <source>
        <dbReference type="ARBA" id="ARBA00022448"/>
    </source>
</evidence>
<evidence type="ECO:0000256" key="11">
    <source>
        <dbReference type="ARBA" id="ARBA00022989"/>
    </source>
</evidence>
<accession>T1JFL1</accession>
<evidence type="ECO:0000256" key="9">
    <source>
        <dbReference type="ARBA" id="ARBA00022946"/>
    </source>
</evidence>
<evidence type="ECO:0000256" key="7">
    <source>
        <dbReference type="ARBA" id="ARBA00022692"/>
    </source>
</evidence>
<evidence type="ECO:0000256" key="10">
    <source>
        <dbReference type="ARBA" id="ARBA00022982"/>
    </source>
</evidence>
<evidence type="ECO:0000256" key="1">
    <source>
        <dbReference type="ARBA" id="ARBA00003195"/>
    </source>
</evidence>
<keyword evidence="5" id="KW-0813">Transport</keyword>
<reference evidence="19" key="1">
    <citation type="submission" date="2011-05" db="EMBL/GenBank/DDBJ databases">
        <authorList>
            <person name="Richards S.R."/>
            <person name="Qu J."/>
            <person name="Jiang H."/>
            <person name="Jhangiani S.N."/>
            <person name="Agravi P."/>
            <person name="Goodspeed R."/>
            <person name="Gross S."/>
            <person name="Mandapat C."/>
            <person name="Jackson L."/>
            <person name="Mathew T."/>
            <person name="Pu L."/>
            <person name="Thornton R."/>
            <person name="Saada N."/>
            <person name="Wilczek-Boney K.B."/>
            <person name="Lee S."/>
            <person name="Kovar C."/>
            <person name="Wu Y."/>
            <person name="Scherer S.E."/>
            <person name="Worley K.C."/>
            <person name="Muzny D.M."/>
            <person name="Gibbs R."/>
        </authorList>
    </citation>
    <scope>NUCLEOTIDE SEQUENCE</scope>
    <source>
        <strain evidence="19">Brora</strain>
    </source>
</reference>
<keyword evidence="19" id="KW-1185">Reference proteome</keyword>
<evidence type="ECO:0000256" key="16">
    <source>
        <dbReference type="ARBA" id="ARBA00046528"/>
    </source>
</evidence>
<protein>
    <recommendedName>
        <fullName evidence="4">NADH dehydrogenase [ubiquinone] 1 beta subcomplex subunit 11, mitochondrial</fullName>
    </recommendedName>
    <alternativeName>
        <fullName evidence="15">Complex I-ESSS</fullName>
    </alternativeName>
    <alternativeName>
        <fullName evidence="14">NADH-ubiquinone oxidoreductase ESSS subunit</fullName>
    </alternativeName>
</protein>
<evidence type="ECO:0000256" key="14">
    <source>
        <dbReference type="ARBA" id="ARBA00030753"/>
    </source>
</evidence>
<keyword evidence="13 17" id="KW-0472">Membrane</keyword>
<comment type="function">
    <text evidence="1">Accessory subunit of the mitochondrial membrane respiratory chain NADH dehydrogenase (Complex I), that is believed not to be involved in catalysis. Complex I functions in the transfer of electrons from NADH to the respiratory chain. The immediate electron acceptor for the enzyme is believed to be ubiquinone.</text>
</comment>
<comment type="subunit">
    <text evidence="16">Complex I is composed of 45 different subunits. Interacts with BCAP31.</text>
</comment>
<comment type="similarity">
    <text evidence="3">Belongs to the complex I NDUFB11 subunit family.</text>
</comment>
<evidence type="ECO:0000313" key="19">
    <source>
        <dbReference type="Proteomes" id="UP000014500"/>
    </source>
</evidence>
<dbReference type="GO" id="GO:0005743">
    <property type="term" value="C:mitochondrial inner membrane"/>
    <property type="evidence" value="ECO:0007669"/>
    <property type="project" value="UniProtKB-SubCell"/>
</dbReference>
<feature type="transmembrane region" description="Helical" evidence="17">
    <location>
        <begin position="78"/>
        <end position="99"/>
    </location>
</feature>
<evidence type="ECO:0000256" key="8">
    <source>
        <dbReference type="ARBA" id="ARBA00022792"/>
    </source>
</evidence>
<organism evidence="18 19">
    <name type="scientific">Strigamia maritima</name>
    <name type="common">European centipede</name>
    <name type="synonym">Geophilus maritimus</name>
    <dbReference type="NCBI Taxonomy" id="126957"/>
    <lineage>
        <taxon>Eukaryota</taxon>
        <taxon>Metazoa</taxon>
        <taxon>Ecdysozoa</taxon>
        <taxon>Arthropoda</taxon>
        <taxon>Myriapoda</taxon>
        <taxon>Chilopoda</taxon>
        <taxon>Pleurostigmophora</taxon>
        <taxon>Geophilomorpha</taxon>
        <taxon>Linotaeniidae</taxon>
        <taxon>Strigamia</taxon>
    </lineage>
</organism>
<dbReference type="HOGENOM" id="CLU_109862_1_0_1"/>
<evidence type="ECO:0000313" key="18">
    <source>
        <dbReference type="EnsemblMetazoa" id="SMAR012625-PA"/>
    </source>
</evidence>
<keyword evidence="8" id="KW-0999">Mitochondrion inner membrane</keyword>
<keyword evidence="6" id="KW-0679">Respiratory chain</keyword>
<evidence type="ECO:0000256" key="3">
    <source>
        <dbReference type="ARBA" id="ARBA00008915"/>
    </source>
</evidence>
<evidence type="ECO:0000256" key="13">
    <source>
        <dbReference type="ARBA" id="ARBA00023136"/>
    </source>
</evidence>
<dbReference type="EnsemblMetazoa" id="SMAR012625-RA">
    <property type="protein sequence ID" value="SMAR012625-PA"/>
    <property type="gene ID" value="SMAR012625"/>
</dbReference>
<reference evidence="18" key="2">
    <citation type="submission" date="2015-02" db="UniProtKB">
        <authorList>
            <consortium name="EnsemblMetazoa"/>
        </authorList>
    </citation>
    <scope>IDENTIFICATION</scope>
</reference>
<comment type="subcellular location">
    <subcellularLocation>
        <location evidence="2">Mitochondrion inner membrane</location>
        <topology evidence="2">Single-pass membrane protein</topology>
    </subcellularLocation>
</comment>
<evidence type="ECO:0000256" key="17">
    <source>
        <dbReference type="SAM" id="Phobius"/>
    </source>
</evidence>
<dbReference type="InterPro" id="IPR019329">
    <property type="entry name" value="NADH_UbQ_OxRdtase_ESSS_su"/>
</dbReference>
<dbReference type="PhylomeDB" id="T1JFL1"/>
<evidence type="ECO:0000256" key="4">
    <source>
        <dbReference type="ARBA" id="ARBA00018632"/>
    </source>
</evidence>
<evidence type="ECO:0000256" key="2">
    <source>
        <dbReference type="ARBA" id="ARBA00004434"/>
    </source>
</evidence>
<dbReference type="STRING" id="126957.T1JFL1"/>
<keyword evidence="7 17" id="KW-0812">Transmembrane</keyword>
<keyword evidence="12" id="KW-0496">Mitochondrion</keyword>
<name>T1JFL1_STRMM</name>
<dbReference type="AlphaFoldDB" id="T1JFL1"/>
<dbReference type="EMBL" id="JH432174">
    <property type="status" value="NOT_ANNOTATED_CDS"/>
    <property type="molecule type" value="Genomic_DNA"/>
</dbReference>
<proteinExistence type="inferred from homology"/>
<keyword evidence="11 17" id="KW-1133">Transmembrane helix</keyword>
<dbReference type="OMA" id="DTKPRYW"/>
<dbReference type="Pfam" id="PF10183">
    <property type="entry name" value="ESSS"/>
    <property type="match status" value="1"/>
</dbReference>
<evidence type="ECO:0000256" key="15">
    <source>
        <dbReference type="ARBA" id="ARBA00031387"/>
    </source>
</evidence>
<dbReference type="PANTHER" id="PTHR13327">
    <property type="entry name" value="NADH-UBIQUINONE OXIDOREDUCTASE ESSS SUBUNIT, MITOCHONDRIAL PRECURSOR"/>
    <property type="match status" value="1"/>
</dbReference>
<dbReference type="Proteomes" id="UP000014500">
    <property type="component" value="Unassembled WGS sequence"/>
</dbReference>
<evidence type="ECO:0000256" key="12">
    <source>
        <dbReference type="ARBA" id="ARBA00023128"/>
    </source>
</evidence>
<keyword evidence="9" id="KW-0809">Transit peptide</keyword>
<evidence type="ECO:0000256" key="6">
    <source>
        <dbReference type="ARBA" id="ARBA00022660"/>
    </source>
</evidence>
<sequence length="155" mass="17883">MASSMMLIFRLNRFPALCRNIPQCSQNYRAISTSNKSKDTSVAVDPIVKPKVSEEKILQKKDWVSYGYDYTNETQDRIAAHLTWFGGLSLALIGGSFLVRYMPDYRMKDWAVREAFLEIHRRETNGLPLIDEDLIPRDKIILPTEEELVDTEVII</sequence>
<dbReference type="PANTHER" id="PTHR13327:SF0">
    <property type="entry name" value="NADH DEHYDROGENASE [UBIQUINONE] 1 BETA SUBCOMPLEX SUBUNIT 11, MITOCHONDRIAL"/>
    <property type="match status" value="1"/>
</dbReference>